<proteinExistence type="predicted"/>
<dbReference type="eggNOG" id="ENOG5030HRF">
    <property type="taxonomic scope" value="Bacteria"/>
</dbReference>
<evidence type="ECO:0000313" key="3">
    <source>
        <dbReference type="Proteomes" id="UP000008808"/>
    </source>
</evidence>
<keyword evidence="1" id="KW-0732">Signal</keyword>
<dbReference type="AlphaFoldDB" id="Q2N5T8"/>
<feature type="signal peptide" evidence="1">
    <location>
        <begin position="1"/>
        <end position="23"/>
    </location>
</feature>
<keyword evidence="3" id="KW-1185">Reference proteome</keyword>
<accession>Q2N5T8</accession>
<sequence>MISAGRFLLIAPLLAMSLQGCVAAVIPLAAAGAMGSTIRDKPDTPQIETKVTGSLASASVSGEKAIGSAAGVAPSAAIPRTGDGAGPGSSANGEIVILSGVTALPEPSASALPPGRSSLAPADFVAFADYALELAQRDPLADEVRPSALLAQPGVLTADRAPCRFAPAAVLIDLDPADGPLSIETAAAPRGLGEQLARLRAADVEIVWSSSLTADHAGDLRSWLKNSGLDPAGEDRLLLLRYPEDRKQTRRDEAAKERCLVAMLGDERSDFDELFDYLKDPDAAFGLDEMLGQGWFLAPIPAEGQTQ</sequence>
<dbReference type="Gene3D" id="3.40.50.1000">
    <property type="entry name" value="HAD superfamily/HAD-like"/>
    <property type="match status" value="1"/>
</dbReference>
<dbReference type="HOGENOM" id="CLU_933298_0_0_5"/>
<dbReference type="STRING" id="314225.ELI_14305"/>
<dbReference type="PROSITE" id="PS51257">
    <property type="entry name" value="PROKAR_LIPOPROTEIN"/>
    <property type="match status" value="1"/>
</dbReference>
<gene>
    <name evidence="2" type="ordered locus">ELI_14305</name>
</gene>
<evidence type="ECO:0000313" key="2">
    <source>
        <dbReference type="EMBL" id="ABC64953.1"/>
    </source>
</evidence>
<dbReference type="RefSeq" id="WP_011415775.1">
    <property type="nucleotide sequence ID" value="NC_007722.1"/>
</dbReference>
<feature type="chain" id="PRO_5004212868" evidence="1">
    <location>
        <begin position="24"/>
        <end position="307"/>
    </location>
</feature>
<protein>
    <submittedName>
        <fullName evidence="2">Uncharacterized protein</fullName>
    </submittedName>
</protein>
<evidence type="ECO:0000256" key="1">
    <source>
        <dbReference type="SAM" id="SignalP"/>
    </source>
</evidence>
<dbReference type="Proteomes" id="UP000008808">
    <property type="component" value="Chromosome"/>
</dbReference>
<reference evidence="3" key="1">
    <citation type="journal article" date="2009" name="J. Bacteriol.">
        <title>Complete genome sequence of Erythrobacter litoralis HTCC2594.</title>
        <authorList>
            <person name="Oh H.M."/>
            <person name="Giovannoni S.J."/>
            <person name="Ferriera S."/>
            <person name="Johnson J."/>
            <person name="Cho J.C."/>
        </authorList>
    </citation>
    <scope>NUCLEOTIDE SEQUENCE [LARGE SCALE GENOMIC DNA]</scope>
    <source>
        <strain evidence="3">HTCC2594</strain>
    </source>
</reference>
<dbReference type="OrthoDB" id="193314at2"/>
<name>Q2N5T8_ERYLH</name>
<organism evidence="2 3">
    <name type="scientific">Erythrobacter litoralis (strain HTCC2594)</name>
    <dbReference type="NCBI Taxonomy" id="314225"/>
    <lineage>
        <taxon>Bacteria</taxon>
        <taxon>Pseudomonadati</taxon>
        <taxon>Pseudomonadota</taxon>
        <taxon>Alphaproteobacteria</taxon>
        <taxon>Sphingomonadales</taxon>
        <taxon>Erythrobacteraceae</taxon>
        <taxon>Erythrobacter/Porphyrobacter group</taxon>
        <taxon>Erythrobacter</taxon>
    </lineage>
</organism>
<dbReference type="EMBL" id="CP000157">
    <property type="protein sequence ID" value="ABC64953.1"/>
    <property type="molecule type" value="Genomic_DNA"/>
</dbReference>
<dbReference type="KEGG" id="eli:ELI_14305"/>
<dbReference type="InterPro" id="IPR023214">
    <property type="entry name" value="HAD_sf"/>
</dbReference>